<evidence type="ECO:0000313" key="2">
    <source>
        <dbReference type="Proteomes" id="UP000640725"/>
    </source>
</evidence>
<gene>
    <name evidence="1" type="ORF">IQ236_06265</name>
</gene>
<reference evidence="1 2" key="1">
    <citation type="submission" date="2020-10" db="EMBL/GenBank/DDBJ databases">
        <authorList>
            <person name="Castelo-Branco R."/>
            <person name="Eusebio N."/>
            <person name="Adriana R."/>
            <person name="Vieira A."/>
            <person name="Brugerolle De Fraissinette N."/>
            <person name="Rezende De Castro R."/>
            <person name="Schneider M.P."/>
            <person name="Vasconcelos V."/>
            <person name="Leao P.N."/>
        </authorList>
    </citation>
    <scope>NUCLEOTIDE SEQUENCE [LARGE SCALE GENOMIC DNA]</scope>
    <source>
        <strain evidence="1 2">LEGE 06226</strain>
    </source>
</reference>
<protein>
    <submittedName>
        <fullName evidence="1">Uncharacterized protein</fullName>
    </submittedName>
</protein>
<dbReference type="EMBL" id="JADEWU010000009">
    <property type="protein sequence ID" value="MBE9142827.1"/>
    <property type="molecule type" value="Genomic_DNA"/>
</dbReference>
<accession>A0ABR9U8R4</accession>
<dbReference type="RefSeq" id="WP_193868469.1">
    <property type="nucleotide sequence ID" value="NZ_JADEWU010000009.1"/>
</dbReference>
<sequence length="196" mass="22753">MVHTISSIVDSVVPAKSYREDVATKLYTEEELLQEYPELQQKYENFETVLDVEGSAYFYQEADSLFTVYGLRGRRVEYLVTKIGQKADAIYLEPSTISEGSQIADLANSMIVKESEMNRYVPDIEKLSYYRFGPTTHFDRLKKLTAKGKYWFHSAKGRNFLATRVGTDENGEPWYRLYEFCVESQNPLTLRRPSHI</sequence>
<keyword evidence="2" id="KW-1185">Reference proteome</keyword>
<dbReference type="Proteomes" id="UP000640725">
    <property type="component" value="Unassembled WGS sequence"/>
</dbReference>
<comment type="caution">
    <text evidence="1">The sequence shown here is derived from an EMBL/GenBank/DDBJ whole genome shotgun (WGS) entry which is preliminary data.</text>
</comment>
<proteinExistence type="predicted"/>
<evidence type="ECO:0000313" key="1">
    <source>
        <dbReference type="EMBL" id="MBE9142827.1"/>
    </source>
</evidence>
<name>A0ABR9U8R4_9CYAN</name>
<organism evidence="1 2">
    <name type="scientific">Planktothrix mougeotii LEGE 06226</name>
    <dbReference type="NCBI Taxonomy" id="1828728"/>
    <lineage>
        <taxon>Bacteria</taxon>
        <taxon>Bacillati</taxon>
        <taxon>Cyanobacteriota</taxon>
        <taxon>Cyanophyceae</taxon>
        <taxon>Oscillatoriophycideae</taxon>
        <taxon>Oscillatoriales</taxon>
        <taxon>Microcoleaceae</taxon>
        <taxon>Planktothrix</taxon>
    </lineage>
</organism>